<dbReference type="GO" id="GO:0004497">
    <property type="term" value="F:monooxygenase activity"/>
    <property type="evidence" value="ECO:0007669"/>
    <property type="project" value="UniProtKB-KW"/>
</dbReference>
<feature type="domain" description="ABM" evidence="1">
    <location>
        <begin position="3"/>
        <end position="88"/>
    </location>
</feature>
<dbReference type="InterPro" id="IPR050744">
    <property type="entry name" value="AI-2_Isomerase_LsrG"/>
</dbReference>
<accession>A0A1H1AUZ2</accession>
<organism evidence="2 3">
    <name type="scientific">Tsukamurella pulmonis</name>
    <dbReference type="NCBI Taxonomy" id="47312"/>
    <lineage>
        <taxon>Bacteria</taxon>
        <taxon>Bacillati</taxon>
        <taxon>Actinomycetota</taxon>
        <taxon>Actinomycetes</taxon>
        <taxon>Mycobacteriales</taxon>
        <taxon>Tsukamurellaceae</taxon>
        <taxon>Tsukamurella</taxon>
    </lineage>
</organism>
<dbReference type="AlphaFoldDB" id="A0A1H1AUZ2"/>
<reference evidence="3" key="1">
    <citation type="submission" date="2016-10" db="EMBL/GenBank/DDBJ databases">
        <authorList>
            <person name="Varghese N."/>
            <person name="Submissions S."/>
        </authorList>
    </citation>
    <scope>NUCLEOTIDE SEQUENCE [LARGE SCALE GENOMIC DNA]</scope>
    <source>
        <strain evidence="3">DSM 44142</strain>
    </source>
</reference>
<keyword evidence="2" id="KW-0560">Oxidoreductase</keyword>
<dbReference type="Pfam" id="PF03992">
    <property type="entry name" value="ABM"/>
    <property type="match status" value="1"/>
</dbReference>
<dbReference type="RefSeq" id="WP_068565076.1">
    <property type="nucleotide sequence ID" value="NZ_FNLF01000002.1"/>
</dbReference>
<proteinExistence type="predicted"/>
<evidence type="ECO:0000313" key="2">
    <source>
        <dbReference type="EMBL" id="SDQ43474.1"/>
    </source>
</evidence>
<dbReference type="PANTHER" id="PTHR33336:SF15">
    <property type="entry name" value="ABM DOMAIN-CONTAINING PROTEIN"/>
    <property type="match status" value="1"/>
</dbReference>
<dbReference type="PROSITE" id="PS51725">
    <property type="entry name" value="ABM"/>
    <property type="match status" value="1"/>
</dbReference>
<keyword evidence="3" id="KW-1185">Reference proteome</keyword>
<protein>
    <submittedName>
        <fullName evidence="2">Quinol monooxygenase YgiN</fullName>
    </submittedName>
</protein>
<sequence>MTVLVSAAVKPTTEGRDAVRAAIRAALPLVRQEPGCISYNAAETETEFFFTEEWESPEALREHAAGPAFTEMMQTVGALLVEPLELRTGAPLD</sequence>
<gene>
    <name evidence="2" type="ORF">SAMN04489765_0398</name>
</gene>
<evidence type="ECO:0000313" key="3">
    <source>
        <dbReference type="Proteomes" id="UP000183053"/>
    </source>
</evidence>
<dbReference type="PANTHER" id="PTHR33336">
    <property type="entry name" value="QUINOL MONOOXYGENASE YGIN-RELATED"/>
    <property type="match status" value="1"/>
</dbReference>
<dbReference type="STRING" id="47312.SAMN04489765_0398"/>
<dbReference type="InterPro" id="IPR007138">
    <property type="entry name" value="ABM_dom"/>
</dbReference>
<dbReference type="Gene3D" id="3.30.70.100">
    <property type="match status" value="1"/>
</dbReference>
<evidence type="ECO:0000259" key="1">
    <source>
        <dbReference type="PROSITE" id="PS51725"/>
    </source>
</evidence>
<dbReference type="EMBL" id="FNLF01000002">
    <property type="protein sequence ID" value="SDQ43474.1"/>
    <property type="molecule type" value="Genomic_DNA"/>
</dbReference>
<keyword evidence="2" id="KW-0503">Monooxygenase</keyword>
<dbReference type="InterPro" id="IPR011008">
    <property type="entry name" value="Dimeric_a/b-barrel"/>
</dbReference>
<dbReference type="Proteomes" id="UP000183053">
    <property type="component" value="Unassembled WGS sequence"/>
</dbReference>
<name>A0A1H1AUZ2_9ACTN</name>
<dbReference type="SUPFAM" id="SSF54909">
    <property type="entry name" value="Dimeric alpha+beta barrel"/>
    <property type="match status" value="1"/>
</dbReference>